<proteinExistence type="predicted"/>
<dbReference type="KEGG" id="beg:INE88_01341"/>
<organism evidence="1 2">
    <name type="scientific">Bacteroides eggerthii</name>
    <dbReference type="NCBI Taxonomy" id="28111"/>
    <lineage>
        <taxon>Bacteria</taxon>
        <taxon>Pseudomonadati</taxon>
        <taxon>Bacteroidota</taxon>
        <taxon>Bacteroidia</taxon>
        <taxon>Bacteroidales</taxon>
        <taxon>Bacteroidaceae</taxon>
        <taxon>Bacteroides</taxon>
    </lineage>
</organism>
<evidence type="ECO:0000313" key="1">
    <source>
        <dbReference type="EMBL" id="QUT44542.1"/>
    </source>
</evidence>
<gene>
    <name evidence="1" type="ORF">INE88_01341</name>
</gene>
<evidence type="ECO:0000313" key="2">
    <source>
        <dbReference type="Proteomes" id="UP000679226"/>
    </source>
</evidence>
<dbReference type="Proteomes" id="UP000679226">
    <property type="component" value="Chromosome"/>
</dbReference>
<reference evidence="1" key="1">
    <citation type="journal article" date="2021" name="PLoS Genet.">
        <title>Mobile Type VI secretion system loci of the gut Bacteroidales display extensive intra-ecosystem transfer, multi-species spread and geographical clustering.</title>
        <authorList>
            <person name="Garcia-Bayona L."/>
            <person name="Coyne M.J."/>
            <person name="Comstock L.E."/>
        </authorList>
    </citation>
    <scope>NUCLEOTIDE SEQUENCE</scope>
    <source>
        <strain evidence="1">CL11T00C20</strain>
    </source>
</reference>
<sequence>MGEVLTGNGGIIVQVIAVETESTDGGTEIGDKGIEMVGNIAYQKFFLYPVGSPAGPRLTAGDLHPYHGMAGSASLYITVGITVDDAPAHFSGNPLYIG</sequence>
<name>A0A975Q5J6_9BACE</name>
<protein>
    <submittedName>
        <fullName evidence="1">Uncharacterized protein</fullName>
    </submittedName>
</protein>
<dbReference type="EMBL" id="CP072227">
    <property type="protein sequence ID" value="QUT44542.1"/>
    <property type="molecule type" value="Genomic_DNA"/>
</dbReference>
<dbReference type="AlphaFoldDB" id="A0A975Q5J6"/>
<accession>A0A975Q5J6</accession>